<gene>
    <name evidence="2" type="ORF">J2853_006277</name>
</gene>
<proteinExistence type="predicted"/>
<keyword evidence="3" id="KW-1185">Reference proteome</keyword>
<dbReference type="PIRSF" id="PIRSF000883">
    <property type="entry name" value="Pesterase_MJ0912"/>
    <property type="match status" value="1"/>
</dbReference>
<name>A0ABT9QJX8_9ACTN</name>
<dbReference type="Gene3D" id="3.60.21.10">
    <property type="match status" value="1"/>
</dbReference>
<dbReference type="InterPro" id="IPR050126">
    <property type="entry name" value="Ap4A_hydrolase"/>
</dbReference>
<evidence type="ECO:0000313" key="3">
    <source>
        <dbReference type="Proteomes" id="UP001225356"/>
    </source>
</evidence>
<reference evidence="2 3" key="1">
    <citation type="submission" date="2023-07" db="EMBL/GenBank/DDBJ databases">
        <title>Sequencing the genomes of 1000 actinobacteria strains.</title>
        <authorList>
            <person name="Klenk H.-P."/>
        </authorList>
    </citation>
    <scope>NUCLEOTIDE SEQUENCE [LARGE SCALE GENOMIC DNA]</scope>
    <source>
        <strain evidence="2 3">DSM 46740</strain>
    </source>
</reference>
<dbReference type="Proteomes" id="UP001225356">
    <property type="component" value="Unassembled WGS sequence"/>
</dbReference>
<feature type="domain" description="Calcineurin-like phosphoesterase" evidence="1">
    <location>
        <begin position="1"/>
        <end position="157"/>
    </location>
</feature>
<dbReference type="SUPFAM" id="SSF56300">
    <property type="entry name" value="Metallo-dependent phosphatases"/>
    <property type="match status" value="1"/>
</dbReference>
<dbReference type="PANTHER" id="PTHR42850:SF2">
    <property type="entry name" value="BLL5683 PROTEIN"/>
    <property type="match status" value="1"/>
</dbReference>
<comment type="caution">
    <text evidence="2">The sequence shown here is derived from an EMBL/GenBank/DDBJ whole genome shotgun (WGS) entry which is preliminary data.</text>
</comment>
<organism evidence="2 3">
    <name type="scientific">Streptosporangium lutulentum</name>
    <dbReference type="NCBI Taxonomy" id="1461250"/>
    <lineage>
        <taxon>Bacteria</taxon>
        <taxon>Bacillati</taxon>
        <taxon>Actinomycetota</taxon>
        <taxon>Actinomycetes</taxon>
        <taxon>Streptosporangiales</taxon>
        <taxon>Streptosporangiaceae</taxon>
        <taxon>Streptosporangium</taxon>
    </lineage>
</organism>
<dbReference type="EMBL" id="JAUSQU010000001">
    <property type="protein sequence ID" value="MDP9847066.1"/>
    <property type="molecule type" value="Genomic_DNA"/>
</dbReference>
<dbReference type="CDD" id="cd00838">
    <property type="entry name" value="MPP_superfamily"/>
    <property type="match status" value="1"/>
</dbReference>
<evidence type="ECO:0000313" key="2">
    <source>
        <dbReference type="EMBL" id="MDP9847066.1"/>
    </source>
</evidence>
<protein>
    <submittedName>
        <fullName evidence="2">Phosphodiesterase</fullName>
    </submittedName>
</protein>
<dbReference type="RefSeq" id="WP_307564028.1">
    <property type="nucleotide sequence ID" value="NZ_JAUSQU010000001.1"/>
</dbReference>
<sequence>MRIAVISDLHGNLPALEAVLADIAERGADVVVNLGDMVSGGLAPGATADRLMELGQVSVRGNHERQVLQNPYERMSRSDRLAHDQLTEAHRAWFASLPLTAEIVPGVLAFHGSPYDDLVYLLDTVEQDGARPATEEEVTARLGEYATWPLLLCGHTHLQRRVRLSTGALVVNPGSAGWPAYDDDQPYPHVMESGTPHARYAIVDDASGRWEAELLAVNYDWEAAAMLAESNGRPDVAGQLRTGLAR</sequence>
<dbReference type="PANTHER" id="PTHR42850">
    <property type="entry name" value="METALLOPHOSPHOESTERASE"/>
    <property type="match status" value="1"/>
</dbReference>
<dbReference type="InterPro" id="IPR011152">
    <property type="entry name" value="Pesterase_MJ0912"/>
</dbReference>
<dbReference type="InterPro" id="IPR004843">
    <property type="entry name" value="Calcineurin-like_PHP"/>
</dbReference>
<dbReference type="Pfam" id="PF00149">
    <property type="entry name" value="Metallophos"/>
    <property type="match status" value="1"/>
</dbReference>
<evidence type="ECO:0000259" key="1">
    <source>
        <dbReference type="Pfam" id="PF00149"/>
    </source>
</evidence>
<accession>A0ABT9QJX8</accession>
<dbReference type="InterPro" id="IPR029052">
    <property type="entry name" value="Metallo-depent_PP-like"/>
</dbReference>